<dbReference type="Gene3D" id="3.40.630.30">
    <property type="match status" value="1"/>
</dbReference>
<accession>A0ABP6NHJ1</accession>
<organism evidence="1 2">
    <name type="scientific">Streptomyces rectiviolaceus</name>
    <dbReference type="NCBI Taxonomy" id="332591"/>
    <lineage>
        <taxon>Bacteria</taxon>
        <taxon>Bacillati</taxon>
        <taxon>Actinomycetota</taxon>
        <taxon>Actinomycetes</taxon>
        <taxon>Kitasatosporales</taxon>
        <taxon>Streptomycetaceae</taxon>
        <taxon>Streptomyces</taxon>
    </lineage>
</organism>
<evidence type="ECO:0000313" key="1">
    <source>
        <dbReference type="EMBL" id="GAA3148333.1"/>
    </source>
</evidence>
<dbReference type="RefSeq" id="WP_344529825.1">
    <property type="nucleotide sequence ID" value="NZ_BAAAUG010000201.1"/>
</dbReference>
<evidence type="ECO:0000313" key="2">
    <source>
        <dbReference type="Proteomes" id="UP001501637"/>
    </source>
</evidence>
<proteinExistence type="predicted"/>
<comment type="caution">
    <text evidence="1">The sequence shown here is derived from an EMBL/GenBank/DDBJ whole genome shotgun (WGS) entry which is preliminary data.</text>
</comment>
<keyword evidence="2" id="KW-1185">Reference proteome</keyword>
<dbReference type="InterPro" id="IPR016181">
    <property type="entry name" value="Acyl_CoA_acyltransferase"/>
</dbReference>
<evidence type="ECO:0008006" key="3">
    <source>
        <dbReference type="Google" id="ProtNLM"/>
    </source>
</evidence>
<gene>
    <name evidence="1" type="ORF">GCM10010449_78790</name>
</gene>
<name>A0ABP6NHJ1_9ACTN</name>
<dbReference type="Proteomes" id="UP001501637">
    <property type="component" value="Unassembled WGS sequence"/>
</dbReference>
<dbReference type="EMBL" id="BAAAUG010000201">
    <property type="protein sequence ID" value="GAA3148333.1"/>
    <property type="molecule type" value="Genomic_DNA"/>
</dbReference>
<reference evidence="2" key="1">
    <citation type="journal article" date="2019" name="Int. J. Syst. Evol. Microbiol.">
        <title>The Global Catalogue of Microorganisms (GCM) 10K type strain sequencing project: providing services to taxonomists for standard genome sequencing and annotation.</title>
        <authorList>
            <consortium name="The Broad Institute Genomics Platform"/>
            <consortium name="The Broad Institute Genome Sequencing Center for Infectious Disease"/>
            <person name="Wu L."/>
            <person name="Ma J."/>
        </authorList>
    </citation>
    <scope>NUCLEOTIDE SEQUENCE [LARGE SCALE GENOMIC DNA]</scope>
    <source>
        <strain evidence="2">JCM 9092</strain>
    </source>
</reference>
<dbReference type="SUPFAM" id="SSF55729">
    <property type="entry name" value="Acyl-CoA N-acyltransferases (Nat)"/>
    <property type="match status" value="1"/>
</dbReference>
<protein>
    <recommendedName>
        <fullName evidence="3">N-acetyltransferase</fullName>
    </recommendedName>
</protein>
<sequence>MKLRRPPPPGPQAVTYRCAPATVAAGRQVITLIDGRDHVVGHLDYQVCHPCRAAHINTITIAGPWQGLGLGREALHRATDPWSAYAWTTSRQSADGRKFFAAMADETGMEFVPGAVGCPHITAPPRGSTPGGALL</sequence>